<accession>A0A074WZL5</accession>
<name>A0A074WZL5_9PEZI</name>
<dbReference type="InterPro" id="IPR019410">
    <property type="entry name" value="Methyltransf_16"/>
</dbReference>
<dbReference type="GeneID" id="25409652"/>
<dbReference type="PANTHER" id="PTHR14614">
    <property type="entry name" value="HEPATOCELLULAR CARCINOMA-ASSOCIATED ANTIGEN"/>
    <property type="match status" value="1"/>
</dbReference>
<dbReference type="PANTHER" id="PTHR14614:SF109">
    <property type="entry name" value="RIBOSOMAL LYSINE N-METHYLTRANSFERASE 5"/>
    <property type="match status" value="1"/>
</dbReference>
<dbReference type="STRING" id="1043004.A0A074WZL5"/>
<organism evidence="1 2">
    <name type="scientific">Aureobasidium namibiae CBS 147.97</name>
    <dbReference type="NCBI Taxonomy" id="1043004"/>
    <lineage>
        <taxon>Eukaryota</taxon>
        <taxon>Fungi</taxon>
        <taxon>Dikarya</taxon>
        <taxon>Ascomycota</taxon>
        <taxon>Pezizomycotina</taxon>
        <taxon>Dothideomycetes</taxon>
        <taxon>Dothideomycetidae</taxon>
        <taxon>Dothideales</taxon>
        <taxon>Saccotheciaceae</taxon>
        <taxon>Aureobasidium</taxon>
    </lineage>
</organism>
<sequence length="292" mass="31738">MSLATFITQLGAEIEDASEETFLLFSQDIPSQNLGIIDSQAPLLELSIGSRDLSIKQSPAVLKSARGGGTTGAVVWKVTPRFAEWLSLPTNILAQHGIVAAESSVLELGSGIAGIVPLTLAPLVQQYIATDQVYALKLLMENIDANSATTRQVGGKNKKPPKKATSVQSPTIRVKSLDWETDDVDSFLKSSNAAEGVDLVIACDCIYNYALIKPFVQTCVDICRARTSGRPTVCVIAQQLRQPDVFEEWLEEFHKHFRTWRLPDDVLSGPLKENSGFMVHIGILREGGSMAV</sequence>
<proteinExistence type="predicted"/>
<dbReference type="EMBL" id="KL584705">
    <property type="protein sequence ID" value="KEQ75232.1"/>
    <property type="molecule type" value="Genomic_DNA"/>
</dbReference>
<dbReference type="GO" id="GO:0008757">
    <property type="term" value="F:S-adenosylmethionine-dependent methyltransferase activity"/>
    <property type="evidence" value="ECO:0007669"/>
    <property type="project" value="UniProtKB-ARBA"/>
</dbReference>
<dbReference type="InterPro" id="IPR029063">
    <property type="entry name" value="SAM-dependent_MTases_sf"/>
</dbReference>
<reference evidence="1 2" key="1">
    <citation type="journal article" date="2014" name="BMC Genomics">
        <title>Genome sequencing of four Aureobasidium pullulans varieties: biotechnological potential, stress tolerance, and description of new species.</title>
        <authorList>
            <person name="Gostin Ar C."/>
            <person name="Ohm R.A."/>
            <person name="Kogej T."/>
            <person name="Sonjak S."/>
            <person name="Turk M."/>
            <person name="Zajc J."/>
            <person name="Zalar P."/>
            <person name="Grube M."/>
            <person name="Sun H."/>
            <person name="Han J."/>
            <person name="Sharma A."/>
            <person name="Chiniquy J."/>
            <person name="Ngan C.Y."/>
            <person name="Lipzen A."/>
            <person name="Barry K."/>
            <person name="Grigoriev I.V."/>
            <person name="Gunde-Cimerman N."/>
        </authorList>
    </citation>
    <scope>NUCLEOTIDE SEQUENCE [LARGE SCALE GENOMIC DNA]</scope>
    <source>
        <strain evidence="1 2">CBS 147.97</strain>
    </source>
</reference>
<dbReference type="OrthoDB" id="2529286at2759"/>
<keyword evidence="2" id="KW-1185">Reference proteome</keyword>
<dbReference type="Proteomes" id="UP000027730">
    <property type="component" value="Unassembled WGS sequence"/>
</dbReference>
<evidence type="ECO:0000313" key="2">
    <source>
        <dbReference type="Proteomes" id="UP000027730"/>
    </source>
</evidence>
<evidence type="ECO:0008006" key="3">
    <source>
        <dbReference type="Google" id="ProtNLM"/>
    </source>
</evidence>
<dbReference type="Pfam" id="PF10294">
    <property type="entry name" value="Methyltransf_16"/>
    <property type="match status" value="1"/>
</dbReference>
<dbReference type="RefSeq" id="XP_013429614.1">
    <property type="nucleotide sequence ID" value="XM_013574160.1"/>
</dbReference>
<dbReference type="Gene3D" id="3.40.50.150">
    <property type="entry name" value="Vaccinia Virus protein VP39"/>
    <property type="match status" value="1"/>
</dbReference>
<dbReference type="SUPFAM" id="SSF53335">
    <property type="entry name" value="S-adenosyl-L-methionine-dependent methyltransferases"/>
    <property type="match status" value="1"/>
</dbReference>
<evidence type="ECO:0000313" key="1">
    <source>
        <dbReference type="EMBL" id="KEQ75232.1"/>
    </source>
</evidence>
<gene>
    <name evidence="1" type="ORF">M436DRAFT_41936</name>
</gene>
<dbReference type="HOGENOM" id="CLU_051532_1_1_1"/>
<protein>
    <recommendedName>
        <fullName evidence="3">Diaminohydroxyphosphoribosylamino-pyrimidine deaminase</fullName>
    </recommendedName>
</protein>
<dbReference type="GO" id="GO:0032991">
    <property type="term" value="C:protein-containing complex"/>
    <property type="evidence" value="ECO:0007669"/>
    <property type="project" value="TreeGrafter"/>
</dbReference>
<dbReference type="GO" id="GO:0005829">
    <property type="term" value="C:cytosol"/>
    <property type="evidence" value="ECO:0007669"/>
    <property type="project" value="TreeGrafter"/>
</dbReference>
<dbReference type="AlphaFoldDB" id="A0A074WZL5"/>